<gene>
    <name evidence="1" type="ORF">FA15DRAFT_365952</name>
</gene>
<keyword evidence="2" id="KW-1185">Reference proteome</keyword>
<proteinExistence type="predicted"/>
<name>A0A5C3KAC3_COPMA</name>
<dbReference type="EMBL" id="ML210578">
    <property type="protein sequence ID" value="TFK17045.1"/>
    <property type="molecule type" value="Genomic_DNA"/>
</dbReference>
<reference evidence="1 2" key="1">
    <citation type="journal article" date="2019" name="Nat. Ecol. Evol.">
        <title>Megaphylogeny resolves global patterns of mushroom evolution.</title>
        <authorList>
            <person name="Varga T."/>
            <person name="Krizsan K."/>
            <person name="Foldi C."/>
            <person name="Dima B."/>
            <person name="Sanchez-Garcia M."/>
            <person name="Sanchez-Ramirez S."/>
            <person name="Szollosi G.J."/>
            <person name="Szarkandi J.G."/>
            <person name="Papp V."/>
            <person name="Albert L."/>
            <person name="Andreopoulos W."/>
            <person name="Angelini C."/>
            <person name="Antonin V."/>
            <person name="Barry K.W."/>
            <person name="Bougher N.L."/>
            <person name="Buchanan P."/>
            <person name="Buyck B."/>
            <person name="Bense V."/>
            <person name="Catcheside P."/>
            <person name="Chovatia M."/>
            <person name="Cooper J."/>
            <person name="Damon W."/>
            <person name="Desjardin D."/>
            <person name="Finy P."/>
            <person name="Geml J."/>
            <person name="Haridas S."/>
            <person name="Hughes K."/>
            <person name="Justo A."/>
            <person name="Karasinski D."/>
            <person name="Kautmanova I."/>
            <person name="Kiss B."/>
            <person name="Kocsube S."/>
            <person name="Kotiranta H."/>
            <person name="LaButti K.M."/>
            <person name="Lechner B.E."/>
            <person name="Liimatainen K."/>
            <person name="Lipzen A."/>
            <person name="Lukacs Z."/>
            <person name="Mihaltcheva S."/>
            <person name="Morgado L.N."/>
            <person name="Niskanen T."/>
            <person name="Noordeloos M.E."/>
            <person name="Ohm R.A."/>
            <person name="Ortiz-Santana B."/>
            <person name="Ovrebo C."/>
            <person name="Racz N."/>
            <person name="Riley R."/>
            <person name="Savchenko A."/>
            <person name="Shiryaev A."/>
            <person name="Soop K."/>
            <person name="Spirin V."/>
            <person name="Szebenyi C."/>
            <person name="Tomsovsky M."/>
            <person name="Tulloss R.E."/>
            <person name="Uehling J."/>
            <person name="Grigoriev I.V."/>
            <person name="Vagvolgyi C."/>
            <person name="Papp T."/>
            <person name="Martin F.M."/>
            <person name="Miettinen O."/>
            <person name="Hibbett D.S."/>
            <person name="Nagy L.G."/>
        </authorList>
    </citation>
    <scope>NUCLEOTIDE SEQUENCE [LARGE SCALE GENOMIC DNA]</scope>
    <source>
        <strain evidence="1 2">CBS 121175</strain>
    </source>
</reference>
<sequence>MNASTAVHPCQEKAEICSSKTTRSCVSSVVMRMRNGDEGNSDEGKTRILKLQKEERSAAEEEGSFGGGFDYDCERDVEGCECGCGDGWAVCAKSTTFDLVLGSETGFILKRGIFPASLQCDMSGEWFIAMLCREPDTV</sequence>
<dbReference type="AlphaFoldDB" id="A0A5C3KAC3"/>
<dbReference type="Proteomes" id="UP000307440">
    <property type="component" value="Unassembled WGS sequence"/>
</dbReference>
<evidence type="ECO:0000313" key="2">
    <source>
        <dbReference type="Proteomes" id="UP000307440"/>
    </source>
</evidence>
<evidence type="ECO:0000313" key="1">
    <source>
        <dbReference type="EMBL" id="TFK17045.1"/>
    </source>
</evidence>
<accession>A0A5C3KAC3</accession>
<protein>
    <submittedName>
        <fullName evidence="1">Uncharacterized protein</fullName>
    </submittedName>
</protein>
<organism evidence="1 2">
    <name type="scientific">Coprinopsis marcescibilis</name>
    <name type="common">Agaric fungus</name>
    <name type="synonym">Psathyrella marcescibilis</name>
    <dbReference type="NCBI Taxonomy" id="230819"/>
    <lineage>
        <taxon>Eukaryota</taxon>
        <taxon>Fungi</taxon>
        <taxon>Dikarya</taxon>
        <taxon>Basidiomycota</taxon>
        <taxon>Agaricomycotina</taxon>
        <taxon>Agaricomycetes</taxon>
        <taxon>Agaricomycetidae</taxon>
        <taxon>Agaricales</taxon>
        <taxon>Agaricineae</taxon>
        <taxon>Psathyrellaceae</taxon>
        <taxon>Coprinopsis</taxon>
    </lineage>
</organism>